<comment type="cofactor">
    <cofactor evidence="1 7">
        <name>pyridoxal 5'-phosphate</name>
        <dbReference type="ChEBI" id="CHEBI:597326"/>
    </cofactor>
</comment>
<dbReference type="EMBL" id="FUYA01000010">
    <property type="protein sequence ID" value="SKA80422.1"/>
    <property type="molecule type" value="Genomic_DNA"/>
</dbReference>
<dbReference type="NCBIfam" id="TIGR00713">
    <property type="entry name" value="hemL"/>
    <property type="match status" value="1"/>
</dbReference>
<dbReference type="NCBIfam" id="NF000818">
    <property type="entry name" value="PRK00062.1"/>
    <property type="match status" value="1"/>
</dbReference>
<dbReference type="FunFam" id="3.40.640.10:FF:000021">
    <property type="entry name" value="Glutamate-1-semialdehyde 2,1-aminomutase"/>
    <property type="match status" value="1"/>
</dbReference>
<dbReference type="InterPro" id="IPR049704">
    <property type="entry name" value="Aminotrans_3_PPA_site"/>
</dbReference>
<dbReference type="EC" id="5.4.3.8" evidence="7"/>
<dbReference type="InterPro" id="IPR005814">
    <property type="entry name" value="Aminotrans_3"/>
</dbReference>
<dbReference type="Gene3D" id="3.90.1150.10">
    <property type="entry name" value="Aspartate Aminotransferase, domain 1"/>
    <property type="match status" value="1"/>
</dbReference>
<evidence type="ECO:0000256" key="7">
    <source>
        <dbReference type="HAMAP-Rule" id="MF_00375"/>
    </source>
</evidence>
<dbReference type="InterPro" id="IPR015424">
    <property type="entry name" value="PyrdxlP-dep_Trfase"/>
</dbReference>
<evidence type="ECO:0000313" key="8">
    <source>
        <dbReference type="EMBL" id="SKA80422.1"/>
    </source>
</evidence>
<dbReference type="AlphaFoldDB" id="A0A1T4WSR5"/>
<dbReference type="GO" id="GO:0030170">
    <property type="term" value="F:pyridoxal phosphate binding"/>
    <property type="evidence" value="ECO:0007669"/>
    <property type="project" value="InterPro"/>
</dbReference>
<name>A0A1T4WSR5_9BACT</name>
<feature type="modified residue" description="N6-(pyridoxal phosphate)lysine" evidence="7">
    <location>
        <position position="265"/>
    </location>
</feature>
<evidence type="ECO:0000256" key="4">
    <source>
        <dbReference type="ARBA" id="ARBA00022898"/>
    </source>
</evidence>
<evidence type="ECO:0000256" key="6">
    <source>
        <dbReference type="ARBA" id="ARBA00023244"/>
    </source>
</evidence>
<protein>
    <recommendedName>
        <fullName evidence="7">Glutamate-1-semialdehyde 2,1-aminomutase</fullName>
        <shortName evidence="7">GSA</shortName>
        <ecNumber evidence="7">5.4.3.8</ecNumber>
    </recommendedName>
    <alternativeName>
        <fullName evidence="7">Glutamate-1-semialdehyde aminotransferase</fullName>
        <shortName evidence="7">GSA-AT</shortName>
    </alternativeName>
</protein>
<comment type="similarity">
    <text evidence="3 7">Belongs to the class-III pyridoxal-phosphate-dependent aminotransferase family. HemL subfamily.</text>
</comment>
<dbReference type="STRING" id="1121442.SAMN02745702_02649"/>
<sequence length="422" mass="44530">MTSSEKLFAQAKELIPGGVNSPVRACLSVGADPLFIESASGSHIKTVDGTELLDFIMSWGPMLLGYAQPDVNKAACDAAAKGSSFGAPCALEVEMARAVVDAVPSMDMVRMVSSGTEATMSALRLARGYTGRSKVVKFVGNYHGHSDSFLASAGSGLATLSIPGTPGVPEETVKHTLLAPYNDLAAVRELFAKHGDEIAAVIVEPCAGNMGLVLPAEGFLEGLRAVTTEYGALLIFDEVITGFRVAFGGAGSRFGIEPDLTTLGKIIGGGYPVGAYGGKREVMDHIAPVGPVYQAGTLSGNPVAMAAGLKTLELLSKADYAGLEKRTAQLVDELRAIFAEKSIPVCINTIASIFTLFFSEQPVTNFASSQQADCERYSSFYRQMRAAGINLAPSGFECSFTSFAHTEEDYDKFLSAVRKVQF</sequence>
<dbReference type="GO" id="GO:0042286">
    <property type="term" value="F:glutamate-1-semialdehyde 2,1-aminomutase activity"/>
    <property type="evidence" value="ECO:0007669"/>
    <property type="project" value="UniProtKB-UniRule"/>
</dbReference>
<proteinExistence type="inferred from homology"/>
<dbReference type="UniPathway" id="UPA00251">
    <property type="reaction ID" value="UER00317"/>
</dbReference>
<evidence type="ECO:0000256" key="1">
    <source>
        <dbReference type="ARBA" id="ARBA00001933"/>
    </source>
</evidence>
<comment type="catalytic activity">
    <reaction evidence="7">
        <text>(S)-4-amino-5-oxopentanoate = 5-aminolevulinate</text>
        <dbReference type="Rhea" id="RHEA:14265"/>
        <dbReference type="ChEBI" id="CHEBI:57501"/>
        <dbReference type="ChEBI" id="CHEBI:356416"/>
        <dbReference type="EC" id="5.4.3.8"/>
    </reaction>
</comment>
<dbReference type="GO" id="GO:0006782">
    <property type="term" value="P:protoporphyrinogen IX biosynthetic process"/>
    <property type="evidence" value="ECO:0007669"/>
    <property type="project" value="UniProtKB-UniRule"/>
</dbReference>
<keyword evidence="9" id="KW-1185">Reference proteome</keyword>
<comment type="pathway">
    <text evidence="2">Porphyrin-containing compound metabolism; protoporphyrin-IX biosynthesis; 5-aminolevulinate from L-glutamyl-tRNA(Glu): step 2/2.</text>
</comment>
<dbReference type="InterPro" id="IPR004639">
    <property type="entry name" value="4pyrrol_synth_GluAld_NH2Trfase"/>
</dbReference>
<evidence type="ECO:0000313" key="9">
    <source>
        <dbReference type="Proteomes" id="UP000189733"/>
    </source>
</evidence>
<reference evidence="8 9" key="1">
    <citation type="submission" date="2017-02" db="EMBL/GenBank/DDBJ databases">
        <authorList>
            <person name="Peterson S.W."/>
        </authorList>
    </citation>
    <scope>NUCLEOTIDE SEQUENCE [LARGE SCALE GENOMIC DNA]</scope>
    <source>
        <strain evidence="8 9">DSM 18034</strain>
    </source>
</reference>
<comment type="subunit">
    <text evidence="7">Homodimer.</text>
</comment>
<keyword evidence="6 7" id="KW-0627">Porphyrin biosynthesis</keyword>
<evidence type="ECO:0000256" key="2">
    <source>
        <dbReference type="ARBA" id="ARBA00004819"/>
    </source>
</evidence>
<comment type="subcellular location">
    <subcellularLocation>
        <location evidence="7">Cytoplasm</location>
    </subcellularLocation>
</comment>
<dbReference type="HAMAP" id="MF_00375">
    <property type="entry name" value="HemL_aminotrans_3"/>
    <property type="match status" value="1"/>
</dbReference>
<dbReference type="GO" id="GO:0008483">
    <property type="term" value="F:transaminase activity"/>
    <property type="evidence" value="ECO:0007669"/>
    <property type="project" value="InterPro"/>
</dbReference>
<dbReference type="RefSeq" id="WP_078685911.1">
    <property type="nucleotide sequence ID" value="NZ_FUYA01000010.1"/>
</dbReference>
<dbReference type="OrthoDB" id="9801052at2"/>
<dbReference type="SUPFAM" id="SSF53383">
    <property type="entry name" value="PLP-dependent transferases"/>
    <property type="match status" value="1"/>
</dbReference>
<dbReference type="Gene3D" id="3.40.640.10">
    <property type="entry name" value="Type I PLP-dependent aspartate aminotransferase-like (Major domain)"/>
    <property type="match status" value="1"/>
</dbReference>
<dbReference type="CDD" id="cd00610">
    <property type="entry name" value="OAT_like"/>
    <property type="match status" value="1"/>
</dbReference>
<dbReference type="PANTHER" id="PTHR43713">
    <property type="entry name" value="GLUTAMATE-1-SEMIALDEHYDE 2,1-AMINOMUTASE"/>
    <property type="match status" value="1"/>
</dbReference>
<keyword evidence="5 7" id="KW-0413">Isomerase</keyword>
<dbReference type="PANTHER" id="PTHR43713:SF3">
    <property type="entry name" value="GLUTAMATE-1-SEMIALDEHYDE 2,1-AMINOMUTASE 1, CHLOROPLASTIC-RELATED"/>
    <property type="match status" value="1"/>
</dbReference>
<dbReference type="Proteomes" id="UP000189733">
    <property type="component" value="Unassembled WGS sequence"/>
</dbReference>
<accession>A0A1T4WSR5</accession>
<keyword evidence="4 7" id="KW-0663">Pyridoxal phosphate</keyword>
<dbReference type="InterPro" id="IPR015422">
    <property type="entry name" value="PyrdxlP-dep_Trfase_small"/>
</dbReference>
<dbReference type="PROSITE" id="PS00600">
    <property type="entry name" value="AA_TRANSFER_CLASS_3"/>
    <property type="match status" value="1"/>
</dbReference>
<gene>
    <name evidence="7" type="primary">hemL</name>
    <name evidence="8" type="ORF">SAMN02745702_02649</name>
</gene>
<evidence type="ECO:0000256" key="3">
    <source>
        <dbReference type="ARBA" id="ARBA00008981"/>
    </source>
</evidence>
<dbReference type="InterPro" id="IPR015421">
    <property type="entry name" value="PyrdxlP-dep_Trfase_major"/>
</dbReference>
<dbReference type="GO" id="GO:0005737">
    <property type="term" value="C:cytoplasm"/>
    <property type="evidence" value="ECO:0007669"/>
    <property type="project" value="UniProtKB-SubCell"/>
</dbReference>
<dbReference type="Pfam" id="PF00202">
    <property type="entry name" value="Aminotran_3"/>
    <property type="match status" value="1"/>
</dbReference>
<organism evidence="8 9">
    <name type="scientific">Desulfobaculum bizertense DSM 18034</name>
    <dbReference type="NCBI Taxonomy" id="1121442"/>
    <lineage>
        <taxon>Bacteria</taxon>
        <taxon>Pseudomonadati</taxon>
        <taxon>Thermodesulfobacteriota</taxon>
        <taxon>Desulfovibrionia</taxon>
        <taxon>Desulfovibrionales</taxon>
        <taxon>Desulfovibrionaceae</taxon>
        <taxon>Desulfobaculum</taxon>
    </lineage>
</organism>
<evidence type="ECO:0000256" key="5">
    <source>
        <dbReference type="ARBA" id="ARBA00023235"/>
    </source>
</evidence>
<keyword evidence="7" id="KW-0963">Cytoplasm</keyword>